<evidence type="ECO:0000256" key="1">
    <source>
        <dbReference type="ARBA" id="ARBA00004109"/>
    </source>
</evidence>
<dbReference type="InterPro" id="IPR017904">
    <property type="entry name" value="ADF/Cofilin"/>
</dbReference>
<dbReference type="GO" id="GO:0030042">
    <property type="term" value="P:actin filament depolymerization"/>
    <property type="evidence" value="ECO:0007669"/>
    <property type="project" value="InterPro"/>
</dbReference>
<evidence type="ECO:0000256" key="3">
    <source>
        <dbReference type="ARBA" id="ARBA00015630"/>
    </source>
</evidence>
<accession>A0A1Y1UXQ0</accession>
<sequence>MSITGITVDPECIHFYNDLKLCHNHKYIVFAFNKEKTKIVVERSGDDEDMTYDEFIDSLPKNECRYAIFNFVFDHSYMGTNIIAQCERILLLLWCPSTAKIREKMLFASSKRSIKKALDGVQVEIQGTDYSEIDYDTVYEKATRNLRF</sequence>
<evidence type="ECO:0000256" key="5">
    <source>
        <dbReference type="ARBA" id="ARBA00032427"/>
    </source>
</evidence>
<comment type="caution">
    <text evidence="7">The sequence shown here is derived from an EMBL/GenBank/DDBJ whole genome shotgun (WGS) entry which is preliminary data.</text>
</comment>
<dbReference type="SUPFAM" id="SSF55753">
    <property type="entry name" value="Actin depolymerizing proteins"/>
    <property type="match status" value="1"/>
</dbReference>
<dbReference type="OrthoDB" id="10249245at2759"/>
<dbReference type="STRING" id="1754191.A0A1Y1UXQ0"/>
<dbReference type="PANTHER" id="PTHR11913">
    <property type="entry name" value="COFILIN-RELATED"/>
    <property type="match status" value="1"/>
</dbReference>
<proteinExistence type="inferred from homology"/>
<gene>
    <name evidence="7" type="ORF">BCR36DRAFT_407068</name>
</gene>
<dbReference type="EMBL" id="MCFH01000064">
    <property type="protein sequence ID" value="ORX42499.1"/>
    <property type="molecule type" value="Genomic_DNA"/>
</dbReference>
<organism evidence="7 8">
    <name type="scientific">Piromyces finnis</name>
    <dbReference type="NCBI Taxonomy" id="1754191"/>
    <lineage>
        <taxon>Eukaryota</taxon>
        <taxon>Fungi</taxon>
        <taxon>Fungi incertae sedis</taxon>
        <taxon>Chytridiomycota</taxon>
        <taxon>Chytridiomycota incertae sedis</taxon>
        <taxon>Neocallimastigomycetes</taxon>
        <taxon>Neocallimastigales</taxon>
        <taxon>Neocallimastigaceae</taxon>
        <taxon>Piromyces</taxon>
    </lineage>
</organism>
<dbReference type="PROSITE" id="PS51263">
    <property type="entry name" value="ADF_H"/>
    <property type="match status" value="1"/>
</dbReference>
<dbReference type="InterPro" id="IPR029006">
    <property type="entry name" value="ADF-H/Gelsolin-like_dom_sf"/>
</dbReference>
<dbReference type="GO" id="GO:0015629">
    <property type="term" value="C:actin cytoskeleton"/>
    <property type="evidence" value="ECO:0007669"/>
    <property type="project" value="InterPro"/>
</dbReference>
<reference evidence="7 8" key="1">
    <citation type="submission" date="2016-08" db="EMBL/GenBank/DDBJ databases">
        <title>Genomes of anaerobic fungi encode conserved fungal cellulosomes for biomass hydrolysis.</title>
        <authorList>
            <consortium name="DOE Joint Genome Institute"/>
            <person name="Haitjema C.H."/>
            <person name="Gilmore S.P."/>
            <person name="Henske J.K."/>
            <person name="Solomon K.V."/>
            <person name="De Groot R."/>
            <person name="Kuo A."/>
            <person name="Mondo S.J."/>
            <person name="Salamov A.A."/>
            <person name="Labutti K."/>
            <person name="Zhao Z."/>
            <person name="Chiniquy J."/>
            <person name="Barry K."/>
            <person name="Brewer H.M."/>
            <person name="Purvine S.O."/>
            <person name="Wright A.T."/>
            <person name="Boxma B."/>
            <person name="Van Alen T."/>
            <person name="Hackstein J.H."/>
            <person name="Baker S.E."/>
            <person name="Grigoriev I.V."/>
            <person name="O'Malley M.A."/>
        </authorList>
    </citation>
    <scope>NUCLEOTIDE SEQUENCE [LARGE SCALE GENOMIC DNA]</scope>
    <source>
        <strain evidence="8">finn</strain>
    </source>
</reference>
<feature type="domain" description="ADF-H" evidence="6">
    <location>
        <begin position="5"/>
        <end position="143"/>
    </location>
</feature>
<dbReference type="SMART" id="SM00102">
    <property type="entry name" value="ADF"/>
    <property type="match status" value="1"/>
</dbReference>
<comment type="similarity">
    <text evidence="2">Belongs to the actin-binding proteins ADF family.</text>
</comment>
<dbReference type="GO" id="GO:0003779">
    <property type="term" value="F:actin binding"/>
    <property type="evidence" value="ECO:0007669"/>
    <property type="project" value="UniProtKB-KW"/>
</dbReference>
<evidence type="ECO:0000256" key="2">
    <source>
        <dbReference type="ARBA" id="ARBA00006844"/>
    </source>
</evidence>
<evidence type="ECO:0000259" key="6">
    <source>
        <dbReference type="PROSITE" id="PS51263"/>
    </source>
</evidence>
<dbReference type="Proteomes" id="UP000193719">
    <property type="component" value="Unassembled WGS sequence"/>
</dbReference>
<reference evidence="7 8" key="2">
    <citation type="submission" date="2016-08" db="EMBL/GenBank/DDBJ databases">
        <title>Pervasive Adenine N6-methylation of Active Genes in Fungi.</title>
        <authorList>
            <consortium name="DOE Joint Genome Institute"/>
            <person name="Mondo S.J."/>
            <person name="Dannebaum R.O."/>
            <person name="Kuo R.C."/>
            <person name="Labutti K."/>
            <person name="Haridas S."/>
            <person name="Kuo A."/>
            <person name="Salamov A."/>
            <person name="Ahrendt S.R."/>
            <person name="Lipzen A."/>
            <person name="Sullivan W."/>
            <person name="Andreopoulos W.B."/>
            <person name="Clum A."/>
            <person name="Lindquist E."/>
            <person name="Daum C."/>
            <person name="Ramamoorthy G.K."/>
            <person name="Gryganskyi A."/>
            <person name="Culley D."/>
            <person name="Magnuson J.K."/>
            <person name="James T.Y."/>
            <person name="O'Malley M.A."/>
            <person name="Stajich J.E."/>
            <person name="Spatafora J.W."/>
            <person name="Visel A."/>
            <person name="Grigoriev I.V."/>
        </authorList>
    </citation>
    <scope>NUCLEOTIDE SEQUENCE [LARGE SCALE GENOMIC DNA]</scope>
    <source>
        <strain evidence="8">finn</strain>
    </source>
</reference>
<keyword evidence="4" id="KW-0009">Actin-binding</keyword>
<keyword evidence="8" id="KW-1185">Reference proteome</keyword>
<evidence type="ECO:0000313" key="7">
    <source>
        <dbReference type="EMBL" id="ORX42499.1"/>
    </source>
</evidence>
<dbReference type="AlphaFoldDB" id="A0A1Y1UXQ0"/>
<dbReference type="GO" id="GO:0016363">
    <property type="term" value="C:nuclear matrix"/>
    <property type="evidence" value="ECO:0007669"/>
    <property type="project" value="UniProtKB-SubCell"/>
</dbReference>
<dbReference type="Pfam" id="PF00241">
    <property type="entry name" value="Cofilin_ADF"/>
    <property type="match status" value="1"/>
</dbReference>
<dbReference type="InterPro" id="IPR002108">
    <property type="entry name" value="ADF-H"/>
</dbReference>
<protein>
    <recommendedName>
        <fullName evidence="3">Cofilin</fullName>
    </recommendedName>
    <alternativeName>
        <fullName evidence="5">Actin-depolymerizing factor 1</fullName>
    </alternativeName>
</protein>
<dbReference type="CDD" id="cd11286">
    <property type="entry name" value="ADF_cofilin_like"/>
    <property type="match status" value="1"/>
</dbReference>
<dbReference type="Gene3D" id="3.40.20.10">
    <property type="entry name" value="Severin"/>
    <property type="match status" value="1"/>
</dbReference>
<name>A0A1Y1UXQ0_9FUNG</name>
<comment type="subcellular location">
    <subcellularLocation>
        <location evidence="1">Nucleus matrix</location>
    </subcellularLocation>
</comment>
<evidence type="ECO:0000256" key="4">
    <source>
        <dbReference type="ARBA" id="ARBA00023203"/>
    </source>
</evidence>
<evidence type="ECO:0000313" key="8">
    <source>
        <dbReference type="Proteomes" id="UP000193719"/>
    </source>
</evidence>